<evidence type="ECO:0000313" key="2">
    <source>
        <dbReference type="Proteomes" id="UP000269669"/>
    </source>
</evidence>
<sequence length="95" mass="10883">MNVQVKSSESVMATEVPSFPTRKKLLRRQQVEEMTGLSCSTIYRKMEQGEFPRPVSLTRNSVRWVEAEVLAWMDTLAPTQPTIRIEGRARRASSK</sequence>
<dbReference type="Proteomes" id="UP000269669">
    <property type="component" value="Unassembled WGS sequence"/>
</dbReference>
<dbReference type="EMBL" id="RSDW01000001">
    <property type="protein sequence ID" value="RSL19231.1"/>
    <property type="molecule type" value="Genomic_DNA"/>
</dbReference>
<protein>
    <submittedName>
        <fullName evidence="1">AlpA family transcriptional regulator</fullName>
    </submittedName>
</protein>
<dbReference type="PANTHER" id="PTHR36154">
    <property type="entry name" value="DNA-BINDING TRANSCRIPTIONAL ACTIVATOR ALPA"/>
    <property type="match status" value="1"/>
</dbReference>
<name>A0A428MQP4_9BACT</name>
<organism evidence="1 2">
    <name type="scientific">Edaphobacter aggregans</name>
    <dbReference type="NCBI Taxonomy" id="570835"/>
    <lineage>
        <taxon>Bacteria</taxon>
        <taxon>Pseudomonadati</taxon>
        <taxon>Acidobacteriota</taxon>
        <taxon>Terriglobia</taxon>
        <taxon>Terriglobales</taxon>
        <taxon>Acidobacteriaceae</taxon>
        <taxon>Edaphobacter</taxon>
    </lineage>
</organism>
<accession>A0A428MQP4</accession>
<dbReference type="InterPro" id="IPR010260">
    <property type="entry name" value="AlpA"/>
</dbReference>
<gene>
    <name evidence="1" type="ORF">EDE15_4887</name>
</gene>
<dbReference type="InterPro" id="IPR009061">
    <property type="entry name" value="DNA-bd_dom_put_sf"/>
</dbReference>
<dbReference type="Gene3D" id="1.10.238.160">
    <property type="match status" value="1"/>
</dbReference>
<keyword evidence="2" id="KW-1185">Reference proteome</keyword>
<comment type="caution">
    <text evidence="1">The sequence shown here is derived from an EMBL/GenBank/DDBJ whole genome shotgun (WGS) entry which is preliminary data.</text>
</comment>
<dbReference type="InterPro" id="IPR052931">
    <property type="entry name" value="Prophage_regulatory_activator"/>
</dbReference>
<reference evidence="1 2" key="1">
    <citation type="submission" date="2018-12" db="EMBL/GenBank/DDBJ databases">
        <title>Sequencing of bacterial isolates from soil warming experiment in Harvard Forest, Massachusetts, USA.</title>
        <authorList>
            <person name="Deangelis K."/>
        </authorList>
    </citation>
    <scope>NUCLEOTIDE SEQUENCE [LARGE SCALE GENOMIC DNA]</scope>
    <source>
        <strain evidence="1 2">EB153</strain>
    </source>
</reference>
<dbReference type="Pfam" id="PF05930">
    <property type="entry name" value="Phage_AlpA"/>
    <property type="match status" value="1"/>
</dbReference>
<dbReference type="PANTHER" id="PTHR36154:SF1">
    <property type="entry name" value="DNA-BINDING TRANSCRIPTIONAL ACTIVATOR ALPA"/>
    <property type="match status" value="1"/>
</dbReference>
<dbReference type="OrthoDB" id="8455288at2"/>
<proteinExistence type="predicted"/>
<dbReference type="AlphaFoldDB" id="A0A428MQP4"/>
<dbReference type="SUPFAM" id="SSF46955">
    <property type="entry name" value="Putative DNA-binding domain"/>
    <property type="match status" value="1"/>
</dbReference>
<evidence type="ECO:0000313" key="1">
    <source>
        <dbReference type="EMBL" id="RSL19231.1"/>
    </source>
</evidence>